<proteinExistence type="predicted"/>
<evidence type="ECO:0008006" key="2">
    <source>
        <dbReference type="Google" id="ProtNLM"/>
    </source>
</evidence>
<organism evidence="1">
    <name type="scientific">uncultured Caudovirales phage</name>
    <dbReference type="NCBI Taxonomy" id="2100421"/>
    <lineage>
        <taxon>Viruses</taxon>
        <taxon>Duplodnaviria</taxon>
        <taxon>Heunggongvirae</taxon>
        <taxon>Uroviricota</taxon>
        <taxon>Caudoviricetes</taxon>
        <taxon>Peduoviridae</taxon>
        <taxon>Maltschvirus</taxon>
        <taxon>Maltschvirus maltsch</taxon>
    </lineage>
</organism>
<accession>A0A6J5MQR8</accession>
<evidence type="ECO:0000313" key="1">
    <source>
        <dbReference type="EMBL" id="CAB4149495.1"/>
    </source>
</evidence>
<protein>
    <recommendedName>
        <fullName evidence="2">Gp6 domain containing protein</fullName>
    </recommendedName>
</protein>
<name>A0A6J5MQR8_9CAUD</name>
<reference evidence="1" key="1">
    <citation type="submission" date="2020-04" db="EMBL/GenBank/DDBJ databases">
        <authorList>
            <person name="Chiriac C."/>
            <person name="Salcher M."/>
            <person name="Ghai R."/>
            <person name="Kavagutti S V."/>
        </authorList>
    </citation>
    <scope>NUCLEOTIDE SEQUENCE</scope>
</reference>
<sequence length="192" mass="20401">MALTTVAELKATLGVGSLYSDATLQEVCDAADNVLLPFIWSNTTSNIAHSNTTNTGTLYFEESVVDVFYVGQVVNISGNGSKHNGNKTITIVNQNSITYAITGNNNTAAPYHPVNPFGIVAAETYLDPSTVPAIQEAALMISVDIWQSRQAPSSGGVSIDGFTPSPYRMGNTLLARVRGLISPYLDPRSMIG</sequence>
<gene>
    <name evidence="1" type="ORF">UFOVP550_2</name>
</gene>
<dbReference type="EMBL" id="LR796522">
    <property type="protein sequence ID" value="CAB4149495.1"/>
    <property type="molecule type" value="Genomic_DNA"/>
</dbReference>